<dbReference type="HOGENOM" id="CLU_005973_1_0_1"/>
<proteinExistence type="predicted"/>
<gene>
    <name evidence="1" type="ORF">GSPATT00038327001</name>
</gene>
<dbReference type="RefSeq" id="XP_001437622.1">
    <property type="nucleotide sequence ID" value="XM_001437585.1"/>
</dbReference>
<evidence type="ECO:0000313" key="1">
    <source>
        <dbReference type="EMBL" id="CAK70225.1"/>
    </source>
</evidence>
<sequence length="970" mass="104844">MATKCSDQKSTICFNAIEGVCVVFNSICIRKGCDTAPSDASHNDSECSNYSQACTVARAGGCQVRTACSLYKTQLQCKLDMNDKKCYWNPTVKSCVDLVCANIEVSNLFNSHNACYTVDEYLLCTVRAVNKVAVLGCMARGPCSSYTIEDQCRVNASRIDCAWNTNSSLPEPACQDKSCTTAPTSILTHNDCFNYYNTINYQMYGVCQSRGCQQTAACSTYIHSEQCKINDVGDPCGWNGKECNDKSCSTAPATSEYDNDAKCKAYFNNKCTVSLNGQGCIDIPEICELMNEQQCRYNRAGQPCYWNKSDCITKTCENAPEEIATAEQCNNYLYGCTIDVIKCKIKICEDYALKTDELCNQALSTCTTNGINCVTRGTCVQAQNKAGCVVSSTGQSCEWIPDVVNSQNVVITAAYCTIKTCNTAPISLQTDVDCAKYFTNCTTKSGGGCVTKSSCSAATINAACITALNGTICAWDYTLNKCRDKDCQDFIGTTHAICQTQRQECTAGPNGRCARVQSCESTTIREACIEGTNGPCLWIEKFVNSDGSKGACFAYTSCKSLAWNSDESCKLISNKCTTNGTNCIGITTCTETNIDGGCVTGYDGSCIQSAPALNSSDPKICKPFKSCADAFYATHKDCQIANKKCTTDGTTGCIPLGACSTYKSQPGCQVNDKGSVVESGVITSTGVCTWDLSTSGCRDQICSDLNGVTHSICNCLIINMYFRCYSTQIICSTAVGNDGICFWEVGSTTNNNTAKCRLLSCADIQNGISISVCQAALQSCLSNGTICIPKAKCSTYTTKAACNFGGLDGPCVFNQSTSTKAITDSGTCTLMNSMFICKQGLNCLFSQHIDKMFMDVQQLLIHTCATNNALCGTCSRFFNWDKQSQQLCSLINGMCRATDPSTLNQTDCFRLSGYAYTWDSATNKCQVCTKQDQPSSNVNNTINDTNNNNTNTAQRLILTSLTFILGYFII</sequence>
<reference evidence="1 2" key="1">
    <citation type="journal article" date="2006" name="Nature">
        <title>Global trends of whole-genome duplications revealed by the ciliate Paramecium tetraurelia.</title>
        <authorList>
            <consortium name="Genoscope"/>
            <person name="Aury J.-M."/>
            <person name="Jaillon O."/>
            <person name="Duret L."/>
            <person name="Noel B."/>
            <person name="Jubin C."/>
            <person name="Porcel B.M."/>
            <person name="Segurens B."/>
            <person name="Daubin V."/>
            <person name="Anthouard V."/>
            <person name="Aiach N."/>
            <person name="Arnaiz O."/>
            <person name="Billaut A."/>
            <person name="Beisson J."/>
            <person name="Blanc I."/>
            <person name="Bouhouche K."/>
            <person name="Camara F."/>
            <person name="Duharcourt S."/>
            <person name="Guigo R."/>
            <person name="Gogendeau D."/>
            <person name="Katinka M."/>
            <person name="Keller A.-M."/>
            <person name="Kissmehl R."/>
            <person name="Klotz C."/>
            <person name="Koll F."/>
            <person name="Le Moue A."/>
            <person name="Lepere C."/>
            <person name="Malinsky S."/>
            <person name="Nowacki M."/>
            <person name="Nowak J.K."/>
            <person name="Plattner H."/>
            <person name="Poulain J."/>
            <person name="Ruiz F."/>
            <person name="Serrano V."/>
            <person name="Zagulski M."/>
            <person name="Dessen P."/>
            <person name="Betermier M."/>
            <person name="Weissenbach J."/>
            <person name="Scarpelli C."/>
            <person name="Schachter V."/>
            <person name="Sperling L."/>
            <person name="Meyer E."/>
            <person name="Cohen J."/>
            <person name="Wincker P."/>
        </authorList>
    </citation>
    <scope>NUCLEOTIDE SEQUENCE [LARGE SCALE GENOMIC DNA]</scope>
    <source>
        <strain evidence="1 2">Stock d4-2</strain>
    </source>
</reference>
<dbReference type="EMBL" id="CT868076">
    <property type="protein sequence ID" value="CAK70225.1"/>
    <property type="molecule type" value="Genomic_DNA"/>
</dbReference>
<dbReference type="InParanoid" id="A0CHF8"/>
<keyword evidence="2" id="KW-1185">Reference proteome</keyword>
<name>A0CHF8_PARTE</name>
<dbReference type="OrthoDB" id="318694at2759"/>
<dbReference type="GeneID" id="5023416"/>
<evidence type="ECO:0000313" key="2">
    <source>
        <dbReference type="Proteomes" id="UP000000600"/>
    </source>
</evidence>
<accession>A0CHF8</accession>
<organism evidence="1 2">
    <name type="scientific">Paramecium tetraurelia</name>
    <dbReference type="NCBI Taxonomy" id="5888"/>
    <lineage>
        <taxon>Eukaryota</taxon>
        <taxon>Sar</taxon>
        <taxon>Alveolata</taxon>
        <taxon>Ciliophora</taxon>
        <taxon>Intramacronucleata</taxon>
        <taxon>Oligohymenophorea</taxon>
        <taxon>Peniculida</taxon>
        <taxon>Parameciidae</taxon>
        <taxon>Paramecium</taxon>
    </lineage>
</organism>
<protein>
    <submittedName>
        <fullName evidence="1">Uncharacterized protein</fullName>
    </submittedName>
</protein>
<dbReference type="Pfam" id="PF01508">
    <property type="entry name" value="Paramecium_SA"/>
    <property type="match status" value="8"/>
</dbReference>
<dbReference type="Proteomes" id="UP000000600">
    <property type="component" value="Unassembled WGS sequence"/>
</dbReference>
<dbReference type="KEGG" id="ptm:GSPATT00038327001"/>
<dbReference type="InterPro" id="IPR002895">
    <property type="entry name" value="Paramecium_SA"/>
</dbReference>
<dbReference type="AlphaFoldDB" id="A0CHF8"/>
<dbReference type="SMART" id="SM00639">
    <property type="entry name" value="PSA"/>
    <property type="match status" value="10"/>
</dbReference>